<accession>A0A6H2C322</accession>
<protein>
    <recommendedName>
        <fullName evidence="3">Cadherin domain-containing protein</fullName>
    </recommendedName>
</protein>
<gene>
    <name evidence="4" type="ORF">HGD76_17500</name>
</gene>
<feature type="domain" description="Cadherin" evidence="3">
    <location>
        <begin position="1035"/>
        <end position="1130"/>
    </location>
</feature>
<dbReference type="GO" id="GO:0005509">
    <property type="term" value="F:calcium ion binding"/>
    <property type="evidence" value="ECO:0007669"/>
    <property type="project" value="InterPro"/>
</dbReference>
<keyword evidence="2" id="KW-0964">Secreted</keyword>
<dbReference type="SUPFAM" id="SSF49313">
    <property type="entry name" value="Cadherin-like"/>
    <property type="match status" value="2"/>
</dbReference>
<dbReference type="InterPro" id="IPR002126">
    <property type="entry name" value="Cadherin-like_dom"/>
</dbReference>
<organism evidence="4 5">
    <name type="scientific">Dolichospermum flos-aquae CCAP 1403/13F</name>
    <dbReference type="NCBI Taxonomy" id="315271"/>
    <lineage>
        <taxon>Bacteria</taxon>
        <taxon>Bacillati</taxon>
        <taxon>Cyanobacteriota</taxon>
        <taxon>Cyanophyceae</taxon>
        <taxon>Nostocales</taxon>
        <taxon>Aphanizomenonaceae</taxon>
        <taxon>Dolichospermum</taxon>
    </lineage>
</organism>
<evidence type="ECO:0000313" key="5">
    <source>
        <dbReference type="Proteomes" id="UP000502433"/>
    </source>
</evidence>
<dbReference type="InterPro" id="IPR015919">
    <property type="entry name" value="Cadherin-like_sf"/>
</dbReference>
<dbReference type="SUPFAM" id="SSF51120">
    <property type="entry name" value="beta-Roll"/>
    <property type="match status" value="5"/>
</dbReference>
<dbReference type="Gene3D" id="2.60.40.2030">
    <property type="match status" value="1"/>
</dbReference>
<evidence type="ECO:0000259" key="3">
    <source>
        <dbReference type="PROSITE" id="PS50268"/>
    </source>
</evidence>
<dbReference type="InterPro" id="IPR050557">
    <property type="entry name" value="RTX_toxin/Mannuronan_C5-epim"/>
</dbReference>
<dbReference type="GO" id="GO:0007156">
    <property type="term" value="P:homophilic cell adhesion via plasma membrane adhesion molecules"/>
    <property type="evidence" value="ECO:0007669"/>
    <property type="project" value="InterPro"/>
</dbReference>
<dbReference type="SMART" id="SM00112">
    <property type="entry name" value="CA"/>
    <property type="match status" value="2"/>
</dbReference>
<feature type="domain" description="Cadherin" evidence="3">
    <location>
        <begin position="935"/>
        <end position="1028"/>
    </location>
</feature>
<dbReference type="Gene3D" id="2.60.40.60">
    <property type="entry name" value="Cadherins"/>
    <property type="match status" value="2"/>
</dbReference>
<dbReference type="Gene3D" id="2.150.10.10">
    <property type="entry name" value="Serralysin-like metalloprotease, C-terminal"/>
    <property type="match status" value="6"/>
</dbReference>
<dbReference type="InterPro" id="IPR011049">
    <property type="entry name" value="Serralysin-like_metalloprot_C"/>
</dbReference>
<dbReference type="NCBIfam" id="NF041519">
    <property type="entry name" value="bluetail"/>
    <property type="match status" value="1"/>
</dbReference>
<dbReference type="PRINTS" id="PR00313">
    <property type="entry name" value="CABNDNGRPT"/>
</dbReference>
<dbReference type="Proteomes" id="UP000502433">
    <property type="component" value="Chromosome"/>
</dbReference>
<dbReference type="GO" id="GO:0016020">
    <property type="term" value="C:membrane"/>
    <property type="evidence" value="ECO:0007669"/>
    <property type="project" value="InterPro"/>
</dbReference>
<dbReference type="KEGG" id="dfs:HGD76_17500"/>
<dbReference type="PANTHER" id="PTHR38340:SF1">
    <property type="entry name" value="S-LAYER PROTEIN"/>
    <property type="match status" value="1"/>
</dbReference>
<name>A0A6H2C322_DOLFA</name>
<dbReference type="Pfam" id="PF00028">
    <property type="entry name" value="Cadherin"/>
    <property type="match status" value="1"/>
</dbReference>
<dbReference type="InterPro" id="IPR048165">
    <property type="entry name" value="Bluetail_dom"/>
</dbReference>
<reference evidence="4 5" key="1">
    <citation type="submission" date="2020-04" db="EMBL/GenBank/DDBJ databases">
        <title>Genome-Wide Identification of 5-Methylcytosine Sites in Bacterial Genomes By High-Throughput Sequencing of MspJI Restriction Fragments.</title>
        <authorList>
            <person name="Wu V."/>
        </authorList>
    </citation>
    <scope>NUCLEOTIDE SEQUENCE [LARGE SCALE GENOMIC DNA]</scope>
    <source>
        <strain evidence="4 5">CCAP 1403/13f</strain>
    </source>
</reference>
<evidence type="ECO:0000313" key="4">
    <source>
        <dbReference type="EMBL" id="QJB45700.1"/>
    </source>
</evidence>
<dbReference type="InterPro" id="IPR001343">
    <property type="entry name" value="Hemolysn_Ca-bd"/>
</dbReference>
<dbReference type="GO" id="GO:0005576">
    <property type="term" value="C:extracellular region"/>
    <property type="evidence" value="ECO:0007669"/>
    <property type="project" value="UniProtKB-SubCell"/>
</dbReference>
<dbReference type="PROSITE" id="PS00330">
    <property type="entry name" value="HEMOLYSIN_CALCIUM"/>
    <property type="match status" value="5"/>
</dbReference>
<evidence type="ECO:0000256" key="2">
    <source>
        <dbReference type="ARBA" id="ARBA00022525"/>
    </source>
</evidence>
<dbReference type="InterPro" id="IPR011121">
    <property type="entry name" value="Trp-rich_dom"/>
</dbReference>
<dbReference type="RefSeq" id="WP_168696535.1">
    <property type="nucleotide sequence ID" value="NZ_CP051206.1"/>
</dbReference>
<dbReference type="PROSITE" id="PS50268">
    <property type="entry name" value="CADHERIN_2"/>
    <property type="match status" value="2"/>
</dbReference>
<dbReference type="SUPFAM" id="SSF141072">
    <property type="entry name" value="CalX-like"/>
    <property type="match status" value="1"/>
</dbReference>
<evidence type="ECO:0000256" key="1">
    <source>
        <dbReference type="ARBA" id="ARBA00004613"/>
    </source>
</evidence>
<sequence length="1626" mass="170261">MNTGNGDDTINAGLGQNQVNGGAGNDVLVVDYSSNTYTGTSPQAGISSSVNNNGNGGFNGYYFAYYDTNWNTDQVNFSNIERFQITGTSANDNIVTGDGNDTINGGAGNDVITGGAGINVIDGGAGIDTITDANFSSATTALSIDDSNTAKNFTLPDGTTITNIERFTGLITGSGNDVINFSQRINKSLNTGNGDDTINAGLGQNQVNGGAGNDVLVVDYSSNTYTGTSPQAGISSSVNNNGNGGFNGYYFAYYDTNWNTDQVNFSNIERFQITGTSANDNIVTGDGNDTINGGAGNDVITGGAGINVIDGGAGIDTITDANFSSATTALSIDDSNTAKNFTLPDGTTITNIERFTGLITGSGNDVINFSQRINKSLNTGNGDDTINAGLGQNQVNGGAGNDVLVVDYSSNTYTGTSPQAGISSSVNNNGNGGFNGYYFAYYDTNWNTDQVNFSNIERFQITGTSANDNIVTGDGNDTINGGAGNDVITGGAGINVIDGGAGIDTITDANFSSATTALSIDDSNTAKNFTLPDGTTITNIERFTGLITGSGNDVINFSQRINKSLNTGNGDDTINAGLGQNQVNGGAGNDVLVVDYSSNTYTGTSPQAGISSSVNNNGNGGFNGYYFAYYDTNWNTDQVNFSNIERFQITGTGANDNIVTGDGNDTINGGAGNDGITAGAGNDTIDGVNGASLTPGLGEIDSLSGGTGSDRFILGDFNWIGYDDGLSNSAGTNDYAQITDFNTSEGDIIQLKGVSTDYLLAVSGADTQILINKPGTEPDELIGIIKNQTGLSLTANYFAYNQPSISLTVAPSSVLEDDATNLVYTFTRTGDFTNALTVNFGIAGTATFNTDYTQAGAATFNGTTGTITFAANASTATLTIDPTPDNSIESDETITLTLTTGTGYILGTTTAITGTITNDDIANQAPTDITLSKNTIAENSVLNSLVGNFSSTDPNALNTFTYSLVAGTGDSDNDLFTIQNNQLQTNAIFDYENNNIYTIRVRTTDQGNLSYDKSLTINITDVNESPTNITLSNNTINENQPIGTTVGTLNTIDPDQGNTFTYRLINGAGATDNALFTIQNNQLQSNAIFDYETKNTYSIRVRTIDQGRALYDKQLTINIGDLPDSYTPIESAGNTKLVKDTTNKYFTQIGTNTPTAIKNGGQQIYQDIYGSGWQTIAAETVNGDNQVLWKNVSGNYLHIWSLDSNWNFVSSQGNWGLNSADAFTQETNFAIDANGDGIIGNPYTAIESAGNTKLVTDTTNKYFTQIGTNTPTAIKNGGQQIYQDIYGSGWQTIAAETVNGDNQVLWKNVSGNYLHIWSLDSNWNWVSSQGNWGLNSAEALAQETNFGIDANGDGVIGNPYTAIESAGNTKLVKDPTNKYFTQIGTNTPTAIKNGGQQIYQDIYAGWQTIAAETVNGDNQVLWKNVSGNYLHIWSLDSNWNWVSSEGNWGLNSAEALTQETIFGIDANSDGVIGNPSSLTLTGTSGNDFLVGGANNDILTGGGGKDTLTGGLGADKFVYQNFTDSLLANFDVITDFNATTGNDLFRVSTARAGFVNVGAVNTLDAAGMGAKLTAAAFGSNFAAQFSFGQKTFVAINDATAGFNAATDAIIEVTGLTGTLNVNNFVIV</sequence>
<dbReference type="Pfam" id="PF00353">
    <property type="entry name" value="HemolysinCabind"/>
    <property type="match status" value="9"/>
</dbReference>
<proteinExistence type="predicted"/>
<dbReference type="Pfam" id="PF07483">
    <property type="entry name" value="W_rich_C"/>
    <property type="match status" value="3"/>
</dbReference>
<dbReference type="PANTHER" id="PTHR38340">
    <property type="entry name" value="S-LAYER PROTEIN"/>
    <property type="match status" value="1"/>
</dbReference>
<dbReference type="InterPro" id="IPR038081">
    <property type="entry name" value="CalX-like_sf"/>
</dbReference>
<dbReference type="EMBL" id="CP051206">
    <property type="protein sequence ID" value="QJB45700.1"/>
    <property type="molecule type" value="Genomic_DNA"/>
</dbReference>
<comment type="subcellular location">
    <subcellularLocation>
        <location evidence="1">Secreted</location>
    </subcellularLocation>
</comment>
<dbReference type="CDD" id="cd11304">
    <property type="entry name" value="Cadherin_repeat"/>
    <property type="match status" value="2"/>
</dbReference>
<dbReference type="InterPro" id="IPR018511">
    <property type="entry name" value="Hemolysin-typ_Ca-bd_CS"/>
</dbReference>
<reference evidence="4 5" key="2">
    <citation type="submission" date="2020-04" db="EMBL/GenBank/DDBJ databases">
        <authorList>
            <person name="Fomenkov A."/>
            <person name="Anton B.P."/>
            <person name="Roberts R.J."/>
        </authorList>
    </citation>
    <scope>NUCLEOTIDE SEQUENCE [LARGE SCALE GENOMIC DNA]</scope>
    <source>
        <strain evidence="4 5">CCAP 1403/13f</strain>
    </source>
</reference>